<evidence type="ECO:0000313" key="1">
    <source>
        <dbReference type="EMBL" id="KVW94273.1"/>
    </source>
</evidence>
<dbReference type="OrthoDB" id="9769355at2"/>
<accession>A0A106BLC5</accession>
<name>A0A106BLC5_THIDE</name>
<sequence length="59" mass="6828">MARLALHQQGNPETGPWLSALEDGMMHFHAFLRKSSFNNAFFRIPQRAAHTAHFFAYPR</sequence>
<organism evidence="1 2">
    <name type="scientific">Thiobacillus denitrificans</name>
    <dbReference type="NCBI Taxonomy" id="36861"/>
    <lineage>
        <taxon>Bacteria</taxon>
        <taxon>Pseudomonadati</taxon>
        <taxon>Pseudomonadota</taxon>
        <taxon>Betaproteobacteria</taxon>
        <taxon>Nitrosomonadales</taxon>
        <taxon>Thiobacillaceae</taxon>
        <taxon>Thiobacillus</taxon>
    </lineage>
</organism>
<dbReference type="AlphaFoldDB" id="A0A106BLC5"/>
<dbReference type="EMBL" id="LDUG01000036">
    <property type="protein sequence ID" value="KVW94273.1"/>
    <property type="molecule type" value="Genomic_DNA"/>
</dbReference>
<evidence type="ECO:0000313" key="2">
    <source>
        <dbReference type="Proteomes" id="UP000064243"/>
    </source>
</evidence>
<dbReference type="Proteomes" id="UP000064243">
    <property type="component" value="Unassembled WGS sequence"/>
</dbReference>
<proteinExistence type="predicted"/>
<protein>
    <submittedName>
        <fullName evidence="1">Uncharacterized protein</fullName>
    </submittedName>
</protein>
<dbReference type="PATRIC" id="fig|36861.3.peg.2357"/>
<gene>
    <name evidence="1" type="ORF">ABW22_12860</name>
</gene>
<keyword evidence="2" id="KW-1185">Reference proteome</keyword>
<comment type="caution">
    <text evidence="1">The sequence shown here is derived from an EMBL/GenBank/DDBJ whole genome shotgun (WGS) entry which is preliminary data.</text>
</comment>
<reference evidence="1 2" key="1">
    <citation type="journal article" date="2015" name="Appl. Environ. Microbiol.">
        <title>Aerobic and Anaerobic Thiosulfate Oxidation by a Cold-Adapted, Subglacial Chemoautotroph.</title>
        <authorList>
            <person name="Harrold Z.R."/>
            <person name="Skidmore M.L."/>
            <person name="Hamilton T.L."/>
            <person name="Desch L."/>
            <person name="Amada K."/>
            <person name="van Gelder W."/>
            <person name="Glover K."/>
            <person name="Roden E.E."/>
            <person name="Boyd E.S."/>
        </authorList>
    </citation>
    <scope>NUCLEOTIDE SEQUENCE [LARGE SCALE GENOMIC DNA]</scope>
    <source>
        <strain evidence="1 2">RG</strain>
    </source>
</reference>